<evidence type="ECO:0000256" key="2">
    <source>
        <dbReference type="SAM" id="SignalP"/>
    </source>
</evidence>
<accession>A0A328U8N3</accession>
<gene>
    <name evidence="3" type="ORF">DL346_08410</name>
</gene>
<dbReference type="EMBL" id="QLUW01000001">
    <property type="protein sequence ID" value="RAP78432.1"/>
    <property type="molecule type" value="Genomic_DNA"/>
</dbReference>
<feature type="region of interest" description="Disordered" evidence="1">
    <location>
        <begin position="30"/>
        <end position="74"/>
    </location>
</feature>
<dbReference type="SUPFAM" id="SSF53850">
    <property type="entry name" value="Periplasmic binding protein-like II"/>
    <property type="match status" value="1"/>
</dbReference>
<comment type="caution">
    <text evidence="3">The sequence shown here is derived from an EMBL/GenBank/DDBJ whole genome shotgun (WGS) entry which is preliminary data.</text>
</comment>
<keyword evidence="2" id="KW-0732">Signal</keyword>
<evidence type="ECO:0000313" key="4">
    <source>
        <dbReference type="Proteomes" id="UP000249260"/>
    </source>
</evidence>
<keyword evidence="4" id="KW-1185">Reference proteome</keyword>
<dbReference type="AlphaFoldDB" id="A0A328U8N3"/>
<feature type="signal peptide" evidence="2">
    <location>
        <begin position="1"/>
        <end position="22"/>
    </location>
</feature>
<organism evidence="3 4">
    <name type="scientific">Paenibacillus montanisoli</name>
    <dbReference type="NCBI Taxonomy" id="2081970"/>
    <lineage>
        <taxon>Bacteria</taxon>
        <taxon>Bacillati</taxon>
        <taxon>Bacillota</taxon>
        <taxon>Bacilli</taxon>
        <taxon>Bacillales</taxon>
        <taxon>Paenibacillaceae</taxon>
        <taxon>Paenibacillus</taxon>
    </lineage>
</organism>
<protein>
    <recommendedName>
        <fullName evidence="5">ABC transporter substrate-binding protein</fullName>
    </recommendedName>
</protein>
<name>A0A328U8N3_9BACL</name>
<feature type="chain" id="PRO_5038838537" description="ABC transporter substrate-binding protein" evidence="2">
    <location>
        <begin position="23"/>
        <end position="668"/>
    </location>
</feature>
<dbReference type="Proteomes" id="UP000249260">
    <property type="component" value="Unassembled WGS sequence"/>
</dbReference>
<evidence type="ECO:0000313" key="3">
    <source>
        <dbReference type="EMBL" id="RAP78432.1"/>
    </source>
</evidence>
<sequence>MSKKHKWLSLSLSIVLILSLIAACSNNNATSNNTNGNKNAATNDSNNDTATNTSSSNDTSTNTGDAVSSDDPPELANWKELTLTGVCNMQTTSYVPGQDVLTPIWRAKTKVKLDCSEHSTAGGPTIQQRLAADNLPDSILTSGAGFGTDNYKLLKGANKLHVITKEDIEKWMPRYVKRLEKYGVTLDQVMEANKDPEDGKMYGLPMGGAIGAYPGLQDTRLMDLGWVNQYNAFFRDDILKKIFPNARTEKELRQLYVEKKGQLTYEDMTSDIPINSMDDMLNYLRKVKELNIKEGNKPVSAVLQSTTTNINSVLWSMFTFPGWFWSETGERVQKDGVLTYSPMTQEYKDYFKFWNTAYNEGLVDPESFIMKDDQLNAKIINGELAVFSGWGPIAQARDVVKKENRPYGYRMIPYFPNSELVTKYQDLRYRPASLNAGVAMYLITTNISDEDLPQVLNWFDWNSSEEAADLRTWGLPEFSTGTGADRRFKPEYKALEDWAVRGIKSDKDGWYYGLRAAIDGDPNNGVPYVNHETQMVSMLYPYELAPALVYPPDLTEDFNMEALLSALEHKHFRDMGMKYYPQQGWSFADLDPKGDFDKQDANKAYYSQTGKTKIAKLITGKPGDFEANYADYMKMYDDPLWKKEWAAMQDRYKKLYDEHIKPAIDSVQ</sequence>
<dbReference type="PROSITE" id="PS51257">
    <property type="entry name" value="PROKAR_LIPOPROTEIN"/>
    <property type="match status" value="1"/>
</dbReference>
<evidence type="ECO:0008006" key="5">
    <source>
        <dbReference type="Google" id="ProtNLM"/>
    </source>
</evidence>
<reference evidence="3 4" key="1">
    <citation type="submission" date="2018-06" db="EMBL/GenBank/DDBJ databases">
        <title>Paenibacillus montanisoli sp. nov., isolated from mountain area soil.</title>
        <authorList>
            <person name="Wu M."/>
        </authorList>
    </citation>
    <scope>NUCLEOTIDE SEQUENCE [LARGE SCALE GENOMIC DNA]</scope>
    <source>
        <strain evidence="3 4">RA17</strain>
    </source>
</reference>
<evidence type="ECO:0000256" key="1">
    <source>
        <dbReference type="SAM" id="MobiDB-lite"/>
    </source>
</evidence>
<dbReference type="Gene3D" id="3.40.190.10">
    <property type="entry name" value="Periplasmic binding protein-like II"/>
    <property type="match status" value="1"/>
</dbReference>
<feature type="compositionally biased region" description="Low complexity" evidence="1">
    <location>
        <begin position="30"/>
        <end position="63"/>
    </location>
</feature>
<proteinExistence type="predicted"/>